<evidence type="ECO:0000313" key="2">
    <source>
        <dbReference type="EMBL" id="KAK0746433.1"/>
    </source>
</evidence>
<organism evidence="2 3">
    <name type="scientific">Schizothecium vesticola</name>
    <dbReference type="NCBI Taxonomy" id="314040"/>
    <lineage>
        <taxon>Eukaryota</taxon>
        <taxon>Fungi</taxon>
        <taxon>Dikarya</taxon>
        <taxon>Ascomycota</taxon>
        <taxon>Pezizomycotina</taxon>
        <taxon>Sordariomycetes</taxon>
        <taxon>Sordariomycetidae</taxon>
        <taxon>Sordariales</taxon>
        <taxon>Schizotheciaceae</taxon>
        <taxon>Schizothecium</taxon>
    </lineage>
</organism>
<dbReference type="AlphaFoldDB" id="A0AA40EVQ0"/>
<sequence length="235" mass="25308">MAEYDVGEPDDLTNSGSRVWTKQTGRTTANPKSADIADEPNGSFGWAWLDPTIRAVNSVNSVQDSGLRSVSLAGPSRRCGGFHCVPFIANLKPLNSPITCEVPHGDDAGEARARDVRQARWPCGSWEAYVVANVGPPDATWPAMRSRQAMDASAVWLSKQPGPYLPQGYWHCLPLTISRNGEMRDSTCRISLGLAEEPIKPYSTCIGRILAQPVCRQSGGGDSSRTPSQVGLILG</sequence>
<protein>
    <submittedName>
        <fullName evidence="2">Uncharacterized protein</fullName>
    </submittedName>
</protein>
<accession>A0AA40EVQ0</accession>
<dbReference type="EMBL" id="JAUKUD010000004">
    <property type="protein sequence ID" value="KAK0746433.1"/>
    <property type="molecule type" value="Genomic_DNA"/>
</dbReference>
<keyword evidence="3" id="KW-1185">Reference proteome</keyword>
<evidence type="ECO:0000256" key="1">
    <source>
        <dbReference type="SAM" id="MobiDB-lite"/>
    </source>
</evidence>
<gene>
    <name evidence="2" type="ORF">B0T18DRAFT_489003</name>
</gene>
<dbReference type="Proteomes" id="UP001172155">
    <property type="component" value="Unassembled WGS sequence"/>
</dbReference>
<feature type="compositionally biased region" description="Acidic residues" evidence="1">
    <location>
        <begin position="1"/>
        <end position="11"/>
    </location>
</feature>
<name>A0AA40EVQ0_9PEZI</name>
<reference evidence="2" key="1">
    <citation type="submission" date="2023-06" db="EMBL/GenBank/DDBJ databases">
        <title>Genome-scale phylogeny and comparative genomics of the fungal order Sordariales.</title>
        <authorList>
            <consortium name="Lawrence Berkeley National Laboratory"/>
            <person name="Hensen N."/>
            <person name="Bonometti L."/>
            <person name="Westerberg I."/>
            <person name="Brannstrom I.O."/>
            <person name="Guillou S."/>
            <person name="Cros-Aarteil S."/>
            <person name="Calhoun S."/>
            <person name="Haridas S."/>
            <person name="Kuo A."/>
            <person name="Mondo S."/>
            <person name="Pangilinan J."/>
            <person name="Riley R."/>
            <person name="LaButti K."/>
            <person name="Andreopoulos B."/>
            <person name="Lipzen A."/>
            <person name="Chen C."/>
            <person name="Yanf M."/>
            <person name="Daum C."/>
            <person name="Ng V."/>
            <person name="Clum A."/>
            <person name="Steindorff A."/>
            <person name="Ohm R."/>
            <person name="Martin F."/>
            <person name="Silar P."/>
            <person name="Natvig D."/>
            <person name="Lalanne C."/>
            <person name="Gautier V."/>
            <person name="Ament-velasquez S.L."/>
            <person name="Kruys A."/>
            <person name="Hutchinson M.I."/>
            <person name="Powell A.J."/>
            <person name="Barry K."/>
            <person name="Miller A.N."/>
            <person name="Grigoriev I.V."/>
            <person name="Debuchy R."/>
            <person name="Gladieux P."/>
            <person name="Thoren M.H."/>
            <person name="Johannesson H."/>
        </authorList>
    </citation>
    <scope>NUCLEOTIDE SEQUENCE</scope>
    <source>
        <strain evidence="2">SMH3187-1</strain>
    </source>
</reference>
<feature type="region of interest" description="Disordered" evidence="1">
    <location>
        <begin position="216"/>
        <end position="235"/>
    </location>
</feature>
<evidence type="ECO:0000313" key="3">
    <source>
        <dbReference type="Proteomes" id="UP001172155"/>
    </source>
</evidence>
<feature type="compositionally biased region" description="Polar residues" evidence="1">
    <location>
        <begin position="12"/>
        <end position="31"/>
    </location>
</feature>
<comment type="caution">
    <text evidence="2">The sequence shown here is derived from an EMBL/GenBank/DDBJ whole genome shotgun (WGS) entry which is preliminary data.</text>
</comment>
<feature type="region of interest" description="Disordered" evidence="1">
    <location>
        <begin position="1"/>
        <end position="38"/>
    </location>
</feature>
<proteinExistence type="predicted"/>